<accession>A0A183IV16</accession>
<protein>
    <submittedName>
        <fullName evidence="1 3">Uncharacterized protein</fullName>
    </submittedName>
</protein>
<keyword evidence="2" id="KW-1185">Reference proteome</keyword>
<gene>
    <name evidence="1" type="ORF">SBAD_LOCUS7463</name>
</gene>
<dbReference type="EMBL" id="UZAM01010648">
    <property type="protein sequence ID" value="VDP13200.1"/>
    <property type="molecule type" value="Genomic_DNA"/>
</dbReference>
<evidence type="ECO:0000313" key="1">
    <source>
        <dbReference type="EMBL" id="VDP13200.1"/>
    </source>
</evidence>
<reference evidence="1 2" key="2">
    <citation type="submission" date="2018-11" db="EMBL/GenBank/DDBJ databases">
        <authorList>
            <consortium name="Pathogen Informatics"/>
        </authorList>
    </citation>
    <scope>NUCLEOTIDE SEQUENCE [LARGE SCALE GENOMIC DNA]</scope>
</reference>
<evidence type="ECO:0000313" key="3">
    <source>
        <dbReference type="WBParaSite" id="SBAD_0000774401-mRNA-1"/>
    </source>
</evidence>
<reference evidence="3" key="1">
    <citation type="submission" date="2016-06" db="UniProtKB">
        <authorList>
            <consortium name="WormBaseParasite"/>
        </authorList>
    </citation>
    <scope>IDENTIFICATION</scope>
</reference>
<dbReference type="WBParaSite" id="SBAD_0000774401-mRNA-1">
    <property type="protein sequence ID" value="SBAD_0000774401-mRNA-1"/>
    <property type="gene ID" value="SBAD_0000774401"/>
</dbReference>
<sequence length="75" mass="8422">MPSRSRVQILKRLDHPYEFGANLQPTNIELKLHLDAEVRGDKTERGLSNPSSYLNPCRSSNSSGHLMCNFCGVAY</sequence>
<organism evidence="3">
    <name type="scientific">Soboliphyme baturini</name>
    <dbReference type="NCBI Taxonomy" id="241478"/>
    <lineage>
        <taxon>Eukaryota</taxon>
        <taxon>Metazoa</taxon>
        <taxon>Ecdysozoa</taxon>
        <taxon>Nematoda</taxon>
        <taxon>Enoplea</taxon>
        <taxon>Dorylaimia</taxon>
        <taxon>Dioctophymatida</taxon>
        <taxon>Dioctophymatoidea</taxon>
        <taxon>Soboliphymatidae</taxon>
        <taxon>Soboliphyme</taxon>
    </lineage>
</organism>
<name>A0A183IV16_9BILA</name>
<proteinExistence type="predicted"/>
<evidence type="ECO:0000313" key="2">
    <source>
        <dbReference type="Proteomes" id="UP000270296"/>
    </source>
</evidence>
<dbReference type="Proteomes" id="UP000270296">
    <property type="component" value="Unassembled WGS sequence"/>
</dbReference>
<dbReference type="AlphaFoldDB" id="A0A183IV16"/>